<evidence type="ECO:0008006" key="3">
    <source>
        <dbReference type="Google" id="ProtNLM"/>
    </source>
</evidence>
<keyword evidence="2" id="KW-1185">Reference proteome</keyword>
<dbReference type="RefSeq" id="WP_344437728.1">
    <property type="nucleotide sequence ID" value="NZ_BAAALF010000001.1"/>
</dbReference>
<comment type="caution">
    <text evidence="1">The sequence shown here is derived from an EMBL/GenBank/DDBJ whole genome shotgun (WGS) entry which is preliminary data.</text>
</comment>
<reference evidence="1 2" key="1">
    <citation type="journal article" date="2019" name="Int. J. Syst. Evol. Microbiol.">
        <title>The Global Catalogue of Microorganisms (GCM) 10K type strain sequencing project: providing services to taxonomists for standard genome sequencing and annotation.</title>
        <authorList>
            <consortium name="The Broad Institute Genomics Platform"/>
            <consortium name="The Broad Institute Genome Sequencing Center for Infectious Disease"/>
            <person name="Wu L."/>
            <person name="Ma J."/>
        </authorList>
    </citation>
    <scope>NUCLEOTIDE SEQUENCE [LARGE SCALE GENOMIC DNA]</scope>
    <source>
        <strain evidence="1 2">JCM 13004</strain>
    </source>
</reference>
<name>A0ABN1VKS1_9ACTN</name>
<accession>A0ABN1VKS1</accession>
<evidence type="ECO:0000313" key="1">
    <source>
        <dbReference type="EMBL" id="GAA1215401.1"/>
    </source>
</evidence>
<organism evidence="1 2">
    <name type="scientific">Kitasatospora nipponensis</name>
    <dbReference type="NCBI Taxonomy" id="258049"/>
    <lineage>
        <taxon>Bacteria</taxon>
        <taxon>Bacillati</taxon>
        <taxon>Actinomycetota</taxon>
        <taxon>Actinomycetes</taxon>
        <taxon>Kitasatosporales</taxon>
        <taxon>Streptomycetaceae</taxon>
        <taxon>Kitasatospora</taxon>
    </lineage>
</organism>
<dbReference type="EMBL" id="BAAALF010000001">
    <property type="protein sequence ID" value="GAA1215401.1"/>
    <property type="molecule type" value="Genomic_DNA"/>
</dbReference>
<sequence>MTAHPAPIATRARQAADHLRAIVAQDPDPRWRVREQALAHLRLAALLGIAPTDVITTDDELRATRKHDALILTVTDPADPAAVYRFSLIDPRYDDEPFRLLGQCPGCRGEAAYREIRTLADLAAAEWVPRTSDDGSLPEVLRAASRASVFLTDPGHCGGCPYTS</sequence>
<dbReference type="Proteomes" id="UP001500037">
    <property type="component" value="Unassembled WGS sequence"/>
</dbReference>
<protein>
    <recommendedName>
        <fullName evidence="3">Alkylmercury lyase</fullName>
    </recommendedName>
</protein>
<proteinExistence type="predicted"/>
<gene>
    <name evidence="1" type="ORF">GCM10009665_01530</name>
</gene>
<evidence type="ECO:0000313" key="2">
    <source>
        <dbReference type="Proteomes" id="UP001500037"/>
    </source>
</evidence>